<evidence type="ECO:0000313" key="2">
    <source>
        <dbReference type="EMBL" id="GHB33628.1"/>
    </source>
</evidence>
<comment type="caution">
    <text evidence="2">The sequence shown here is derived from an EMBL/GenBank/DDBJ whole genome shotgun (WGS) entry which is preliminary data.</text>
</comment>
<dbReference type="InterPro" id="IPR039422">
    <property type="entry name" value="MarR/SlyA-like"/>
</dbReference>
<dbReference type="SUPFAM" id="SSF46785">
    <property type="entry name" value="Winged helix' DNA-binding domain"/>
    <property type="match status" value="1"/>
</dbReference>
<sequence>MKLEKLVEVFHRLAHREWAKQSGQLGLTHSEYEYLRAIKDQEARKVDKKEHGQHLQDVVDAIGVKKASASSMVVKLEERGLVERVPCRYDARAQHILLTRAGQNLLNQGDNIYSTVVQAFLQDLPAKDALEFKRAISRVNLQA</sequence>
<evidence type="ECO:0000259" key="1">
    <source>
        <dbReference type="PROSITE" id="PS50995"/>
    </source>
</evidence>
<dbReference type="PANTHER" id="PTHR33164">
    <property type="entry name" value="TRANSCRIPTIONAL REGULATOR, MARR FAMILY"/>
    <property type="match status" value="1"/>
</dbReference>
<reference evidence="3" key="1">
    <citation type="journal article" date="2019" name="Int. J. Syst. Evol. Microbiol.">
        <title>The Global Catalogue of Microorganisms (GCM) 10K type strain sequencing project: providing services to taxonomists for standard genome sequencing and annotation.</title>
        <authorList>
            <consortium name="The Broad Institute Genomics Platform"/>
            <consortium name="The Broad Institute Genome Sequencing Center for Infectious Disease"/>
            <person name="Wu L."/>
            <person name="Ma J."/>
        </authorList>
    </citation>
    <scope>NUCLEOTIDE SEQUENCE [LARGE SCALE GENOMIC DNA]</scope>
    <source>
        <strain evidence="3">KCTC 12861</strain>
    </source>
</reference>
<dbReference type="PROSITE" id="PS50995">
    <property type="entry name" value="HTH_MARR_2"/>
    <property type="match status" value="1"/>
</dbReference>
<name>A0ABQ3EGS8_9HYPH</name>
<dbReference type="Proteomes" id="UP000637980">
    <property type="component" value="Unassembled WGS sequence"/>
</dbReference>
<feature type="domain" description="HTH marR-type" evidence="1">
    <location>
        <begin position="1"/>
        <end position="141"/>
    </location>
</feature>
<gene>
    <name evidence="2" type="ORF">GCM10007094_23000</name>
</gene>
<dbReference type="Gene3D" id="1.10.10.10">
    <property type="entry name" value="Winged helix-like DNA-binding domain superfamily/Winged helix DNA-binding domain"/>
    <property type="match status" value="1"/>
</dbReference>
<accession>A0ABQ3EGS8</accession>
<dbReference type="InterPro" id="IPR036390">
    <property type="entry name" value="WH_DNA-bd_sf"/>
</dbReference>
<proteinExistence type="predicted"/>
<evidence type="ECO:0000313" key="3">
    <source>
        <dbReference type="Proteomes" id="UP000637980"/>
    </source>
</evidence>
<dbReference type="Pfam" id="PF12802">
    <property type="entry name" value="MarR_2"/>
    <property type="match status" value="1"/>
</dbReference>
<dbReference type="EMBL" id="BMXE01000004">
    <property type="protein sequence ID" value="GHB33628.1"/>
    <property type="molecule type" value="Genomic_DNA"/>
</dbReference>
<organism evidence="2 3">
    <name type="scientific">Pseudovibrio japonicus</name>
    <dbReference type="NCBI Taxonomy" id="366534"/>
    <lineage>
        <taxon>Bacteria</taxon>
        <taxon>Pseudomonadati</taxon>
        <taxon>Pseudomonadota</taxon>
        <taxon>Alphaproteobacteria</taxon>
        <taxon>Hyphomicrobiales</taxon>
        <taxon>Stappiaceae</taxon>
        <taxon>Pseudovibrio</taxon>
    </lineage>
</organism>
<protein>
    <recommendedName>
        <fullName evidence="1">HTH marR-type domain-containing protein</fullName>
    </recommendedName>
</protein>
<dbReference type="InterPro" id="IPR000835">
    <property type="entry name" value="HTH_MarR-typ"/>
</dbReference>
<dbReference type="RefSeq" id="WP_189436946.1">
    <property type="nucleotide sequence ID" value="NZ_BMXE01000004.1"/>
</dbReference>
<dbReference type="SMART" id="SM00347">
    <property type="entry name" value="HTH_MARR"/>
    <property type="match status" value="1"/>
</dbReference>
<keyword evidence="3" id="KW-1185">Reference proteome</keyword>
<dbReference type="PANTHER" id="PTHR33164:SF95">
    <property type="entry name" value="TRANSCRIPTIONAL REGULATOR"/>
    <property type="match status" value="1"/>
</dbReference>
<dbReference type="InterPro" id="IPR036388">
    <property type="entry name" value="WH-like_DNA-bd_sf"/>
</dbReference>